<evidence type="ECO:0000256" key="2">
    <source>
        <dbReference type="ARBA" id="ARBA00022917"/>
    </source>
</evidence>
<keyword evidence="2 4" id="KW-0648">Protein biosynthesis</keyword>
<dbReference type="PIRSF" id="PIRSF006181">
    <property type="entry name" value="EbsC_YbaK"/>
    <property type="match status" value="1"/>
</dbReference>
<keyword evidence="7" id="KW-1185">Reference proteome</keyword>
<comment type="similarity">
    <text evidence="1 4">Belongs to the prolyl-tRNA editing family. YbaK/EbsC subfamily.</text>
</comment>
<dbReference type="PANTHER" id="PTHR30411:SF0">
    <property type="entry name" value="CYS-TRNA(PRO)_CYS-TRNA(CYS) DEACYLASE YBAK"/>
    <property type="match status" value="1"/>
</dbReference>
<dbReference type="EMBL" id="JBAWKS010000002">
    <property type="protein sequence ID" value="MEI4550865.1"/>
    <property type="molecule type" value="Genomic_DNA"/>
</dbReference>
<dbReference type="EC" id="4.2.-.-" evidence="4"/>
<dbReference type="InterPro" id="IPR007214">
    <property type="entry name" value="YbaK/aa-tRNA-synth-assoc-dom"/>
</dbReference>
<gene>
    <name evidence="6" type="primary">ybaK</name>
    <name evidence="6" type="ORF">WAE96_14435</name>
</gene>
<dbReference type="Pfam" id="PF04073">
    <property type="entry name" value="tRNA_edit"/>
    <property type="match status" value="1"/>
</dbReference>
<dbReference type="NCBIfam" id="TIGR00011">
    <property type="entry name" value="YbaK_EbsC"/>
    <property type="match status" value="1"/>
</dbReference>
<name>A0ABU8EV69_9GAMM</name>
<evidence type="ECO:0000313" key="7">
    <source>
        <dbReference type="Proteomes" id="UP001382455"/>
    </source>
</evidence>
<dbReference type="InterPro" id="IPR004369">
    <property type="entry name" value="Prolyl-tRNA_editing_YbaK/EbsC"/>
</dbReference>
<dbReference type="PANTHER" id="PTHR30411">
    <property type="entry name" value="CYTOPLASMIC PROTEIN"/>
    <property type="match status" value="1"/>
</dbReference>
<comment type="caution">
    <text evidence="6">The sequence shown here is derived from an EMBL/GenBank/DDBJ whole genome shotgun (WGS) entry which is preliminary data.</text>
</comment>
<evidence type="ECO:0000313" key="6">
    <source>
        <dbReference type="EMBL" id="MEI4550865.1"/>
    </source>
</evidence>
<dbReference type="Proteomes" id="UP001382455">
    <property type="component" value="Unassembled WGS sequence"/>
</dbReference>
<dbReference type="RefSeq" id="WP_010558933.1">
    <property type="nucleotide sequence ID" value="NZ_JBAWKS010000002.1"/>
</dbReference>
<accession>A0ABU8EV69</accession>
<evidence type="ECO:0000256" key="1">
    <source>
        <dbReference type="ARBA" id="ARBA00009798"/>
    </source>
</evidence>
<reference evidence="6 7" key="1">
    <citation type="submission" date="2023-12" db="EMBL/GenBank/DDBJ databases">
        <title>Friends and Foes: Symbiotic and Algicidal bacterial influence on Karenia brevis blooms.</title>
        <authorList>
            <person name="Fei C."/>
            <person name="Mohamed A.R."/>
            <person name="Booker A."/>
            <person name="Arshad M."/>
            <person name="Klass S."/>
            <person name="Ahn S."/>
            <person name="Gilbert P.M."/>
            <person name="Heil C.A."/>
            <person name="Martinez J.M."/>
            <person name="Amin S.A."/>
        </authorList>
    </citation>
    <scope>NUCLEOTIDE SEQUENCE [LARGE SCALE GENOMIC DNA]</scope>
    <source>
        <strain evidence="6 7">CE15</strain>
    </source>
</reference>
<feature type="domain" description="YbaK/aminoacyl-tRNA synthetase-associated" evidence="5">
    <location>
        <begin position="32"/>
        <end position="144"/>
    </location>
</feature>
<evidence type="ECO:0000256" key="3">
    <source>
        <dbReference type="ARBA" id="ARBA00023239"/>
    </source>
</evidence>
<evidence type="ECO:0000259" key="5">
    <source>
        <dbReference type="Pfam" id="PF04073"/>
    </source>
</evidence>
<dbReference type="Gene3D" id="3.90.960.10">
    <property type="entry name" value="YbaK/aminoacyl-tRNA synthetase-associated domain"/>
    <property type="match status" value="1"/>
</dbReference>
<keyword evidence="3 4" id="KW-0456">Lyase</keyword>
<dbReference type="SUPFAM" id="SSF55826">
    <property type="entry name" value="YbaK/ProRS associated domain"/>
    <property type="match status" value="1"/>
</dbReference>
<evidence type="ECO:0000256" key="4">
    <source>
        <dbReference type="PIRNR" id="PIRNR006181"/>
    </source>
</evidence>
<organism evidence="6 7">
    <name type="scientific">Pseudoalteromonas spongiae</name>
    <dbReference type="NCBI Taxonomy" id="298657"/>
    <lineage>
        <taxon>Bacteria</taxon>
        <taxon>Pseudomonadati</taxon>
        <taxon>Pseudomonadota</taxon>
        <taxon>Gammaproteobacteria</taxon>
        <taxon>Alteromonadales</taxon>
        <taxon>Pseudoalteromonadaceae</taxon>
        <taxon>Pseudoalteromonas</taxon>
    </lineage>
</organism>
<proteinExistence type="inferred from homology"/>
<dbReference type="CDD" id="cd00002">
    <property type="entry name" value="YbaK_deacylase"/>
    <property type="match status" value="1"/>
</dbReference>
<protein>
    <recommendedName>
        <fullName evidence="4">Cys-tRNA(Pro)/Cys-tRNA(Cys) deacylase</fullName>
        <ecNumber evidence="4">4.2.-.-</ecNumber>
    </recommendedName>
</protein>
<sequence length="156" mass="16623">MTPAIKTAEKAKIDFSVHQYEHDSSVASFGLEASEKLGVSAATVFKTLVASLDNGELVVAIIPVDRKLNLKAVAKASKAKKAKMAEPLDVERSTGYVLGGVSPLGQKKRLKTLLDDSAKAQSTIYVSAGRRGLEIELQPSDLLSLTNGQFVPLKAE</sequence>
<dbReference type="InterPro" id="IPR036754">
    <property type="entry name" value="YbaK/aa-tRNA-synt-asso_dom_sf"/>
</dbReference>